<dbReference type="Proteomes" id="UP000249547">
    <property type="component" value="Unassembled WGS sequence"/>
</dbReference>
<sequence length="352" mass="40134">MVMLFKDYEQQILKAYEQKKDDHELPHGLLHLTAANLRDECEKKCRHSLSKLDEQVIRDFCGEPDTSKSCQTIIARFDADKFKPLINFLNRKSETTNSKNVELLAWLMDFPVRPGAKWIKYVEKNGIDNMPGEEKEEVNVEVKKTIEPIPVLSDTRQETSSVSVKLVSGNTGIPEIPTNQNTPNVVPIIKEHGHNKQTGKGVLGKIKDTSINKVASAMILSLAIGTSGIWWFLSQQTPPNGSCMYWKEDHYEAIGCDHRIPGAVIIGLDIELLKNFQKITMPDTITYASLEKVWYSKIDNKIEFFTAYGRHPVIMKYKLRPITIYIIDKYIFKKNTQTNNSLQVGTKNYSKV</sequence>
<dbReference type="EMBL" id="QLLL01000005">
    <property type="protein sequence ID" value="RAJ04060.1"/>
    <property type="molecule type" value="Genomic_DNA"/>
</dbReference>
<organism evidence="1 2">
    <name type="scientific">Chitinophaga skermanii</name>
    <dbReference type="NCBI Taxonomy" id="331697"/>
    <lineage>
        <taxon>Bacteria</taxon>
        <taxon>Pseudomonadati</taxon>
        <taxon>Bacteroidota</taxon>
        <taxon>Chitinophagia</taxon>
        <taxon>Chitinophagales</taxon>
        <taxon>Chitinophagaceae</taxon>
        <taxon>Chitinophaga</taxon>
    </lineage>
</organism>
<dbReference type="OrthoDB" id="1340494at2"/>
<keyword evidence="2" id="KW-1185">Reference proteome</keyword>
<reference evidence="1 2" key="1">
    <citation type="submission" date="2018-06" db="EMBL/GenBank/DDBJ databases">
        <title>Genomic Encyclopedia of Archaeal and Bacterial Type Strains, Phase II (KMG-II): from individual species to whole genera.</title>
        <authorList>
            <person name="Goeker M."/>
        </authorList>
    </citation>
    <scope>NUCLEOTIDE SEQUENCE [LARGE SCALE GENOMIC DNA]</scope>
    <source>
        <strain evidence="1 2">DSM 23857</strain>
    </source>
</reference>
<evidence type="ECO:0000313" key="2">
    <source>
        <dbReference type="Proteomes" id="UP000249547"/>
    </source>
</evidence>
<comment type="caution">
    <text evidence="1">The sequence shown here is derived from an EMBL/GenBank/DDBJ whole genome shotgun (WGS) entry which is preliminary data.</text>
</comment>
<dbReference type="AlphaFoldDB" id="A0A327QI19"/>
<name>A0A327QI19_9BACT</name>
<dbReference type="RefSeq" id="WP_111598376.1">
    <property type="nucleotide sequence ID" value="NZ_QLLL01000005.1"/>
</dbReference>
<protein>
    <submittedName>
        <fullName evidence="1">Uncharacterized protein</fullName>
    </submittedName>
</protein>
<proteinExistence type="predicted"/>
<gene>
    <name evidence="1" type="ORF">LX64_02937</name>
</gene>
<accession>A0A327QI19</accession>
<evidence type="ECO:0000313" key="1">
    <source>
        <dbReference type="EMBL" id="RAJ04060.1"/>
    </source>
</evidence>